<keyword evidence="4" id="KW-0808">Transferase</keyword>
<dbReference type="PROSITE" id="PS50109">
    <property type="entry name" value="HIS_KIN"/>
    <property type="match status" value="1"/>
</dbReference>
<dbReference type="SMART" id="SM00388">
    <property type="entry name" value="HisKA"/>
    <property type="match status" value="1"/>
</dbReference>
<comment type="catalytic activity">
    <reaction evidence="1">
        <text>ATP + protein L-histidine = ADP + protein N-phospho-L-histidine.</text>
        <dbReference type="EC" id="2.7.13.3"/>
    </reaction>
</comment>
<dbReference type="CDD" id="cd00130">
    <property type="entry name" value="PAS"/>
    <property type="match status" value="1"/>
</dbReference>
<dbReference type="Pfam" id="PF00512">
    <property type="entry name" value="HisKA"/>
    <property type="match status" value="1"/>
</dbReference>
<evidence type="ECO:0000256" key="9">
    <source>
        <dbReference type="SAM" id="MobiDB-lite"/>
    </source>
</evidence>
<dbReference type="RefSeq" id="WP_116569780.1">
    <property type="nucleotide sequence ID" value="NZ_QDKP01000063.1"/>
</dbReference>
<dbReference type="SUPFAM" id="SSF55785">
    <property type="entry name" value="PYP-like sensor domain (PAS domain)"/>
    <property type="match status" value="1"/>
</dbReference>
<dbReference type="PANTHER" id="PTHR43065">
    <property type="entry name" value="SENSOR HISTIDINE KINASE"/>
    <property type="match status" value="1"/>
</dbReference>
<dbReference type="InterPro" id="IPR004358">
    <property type="entry name" value="Sig_transdc_His_kin-like_C"/>
</dbReference>
<organism evidence="11 12">
    <name type="scientific">Caulobacter radicis</name>
    <dbReference type="NCBI Taxonomy" id="2172650"/>
    <lineage>
        <taxon>Bacteria</taxon>
        <taxon>Pseudomonadati</taxon>
        <taxon>Pseudomonadota</taxon>
        <taxon>Alphaproteobacteria</taxon>
        <taxon>Caulobacterales</taxon>
        <taxon>Caulobacteraceae</taxon>
        <taxon>Caulobacter</taxon>
    </lineage>
</organism>
<accession>A0A2T9IYV6</accession>
<evidence type="ECO:0000256" key="2">
    <source>
        <dbReference type="ARBA" id="ARBA00012438"/>
    </source>
</evidence>
<gene>
    <name evidence="11" type="ORF">DDF65_22640</name>
</gene>
<name>A0A2T9IYV6_9CAUL</name>
<evidence type="ECO:0000259" key="10">
    <source>
        <dbReference type="PROSITE" id="PS50109"/>
    </source>
</evidence>
<feature type="region of interest" description="Disordered" evidence="9">
    <location>
        <begin position="1"/>
        <end position="32"/>
    </location>
</feature>
<comment type="caution">
    <text evidence="11">The sequence shown here is derived from an EMBL/GenBank/DDBJ whole genome shotgun (WGS) entry which is preliminary data.</text>
</comment>
<dbReference type="GO" id="GO:0005524">
    <property type="term" value="F:ATP binding"/>
    <property type="evidence" value="ECO:0007669"/>
    <property type="project" value="UniProtKB-KW"/>
</dbReference>
<dbReference type="SUPFAM" id="SSF55874">
    <property type="entry name" value="ATPase domain of HSP90 chaperone/DNA topoisomerase II/histidine kinase"/>
    <property type="match status" value="1"/>
</dbReference>
<evidence type="ECO:0000313" key="11">
    <source>
        <dbReference type="EMBL" id="PVM72375.1"/>
    </source>
</evidence>
<dbReference type="SUPFAM" id="SSF47384">
    <property type="entry name" value="Homodimeric domain of signal transducing histidine kinase"/>
    <property type="match status" value="1"/>
</dbReference>
<dbReference type="Gene3D" id="3.30.565.10">
    <property type="entry name" value="Histidine kinase-like ATPase, C-terminal domain"/>
    <property type="match status" value="1"/>
</dbReference>
<dbReference type="SMART" id="SM00387">
    <property type="entry name" value="HATPase_c"/>
    <property type="match status" value="1"/>
</dbReference>
<evidence type="ECO:0000256" key="5">
    <source>
        <dbReference type="ARBA" id="ARBA00022741"/>
    </source>
</evidence>
<dbReference type="InterPro" id="IPR036097">
    <property type="entry name" value="HisK_dim/P_sf"/>
</dbReference>
<feature type="domain" description="Histidine kinase" evidence="10">
    <location>
        <begin position="294"/>
        <end position="510"/>
    </location>
</feature>
<dbReference type="PANTHER" id="PTHR43065:SF10">
    <property type="entry name" value="PEROXIDE STRESS-ACTIVATED HISTIDINE KINASE MAK3"/>
    <property type="match status" value="1"/>
</dbReference>
<evidence type="ECO:0000256" key="1">
    <source>
        <dbReference type="ARBA" id="ARBA00000085"/>
    </source>
</evidence>
<dbReference type="PRINTS" id="PR00344">
    <property type="entry name" value="BCTRLSENSOR"/>
</dbReference>
<keyword evidence="6" id="KW-0418">Kinase</keyword>
<sequence length="518" mass="54421">MTAVGTLGAPGAPASQTPSPGGEAGPPGWARSALDAPEVAALRFTPFAPVDDAPAGQSSLQVPPGLVAWSCPEGAAWPPGPALEIDLAALGRSFGRLSIALRPGETATAAAVLRVQLKAQAWAAAEARLALERATVWQTASLEAEQRRLDEAQTLLDLAEAVGRSGSFRWSPADGGQVWTKTNFELHGYDPQVDVPGYAMCIARMHPDDLIDFQATVDQGVEAAREIRVEYRLVMPTGQVRHALARARPFASGDWIGSVVDVSELRAAEDAIGLTQAALAKGLRVTTMGELAAAIAHEVNQPLTSIAANAGAALRWLNRDAPNDERAILSLDNVRREARRAGEIIQGLHALARRAPPRLLPLSGDQIVRDIAALVRPNLERQGVQLRLDLQAGDRPALGEAGQIKQVLMNLMSNAVEAMAENGQEPKILQVTTRAAATGDVELTVADTGPGLQGGAATRAFEPFFSTKSAGMGLGLAICRSIVERHEGTLEAASAQPRGAVFRVRLRGAPPSGLADAS</sequence>
<dbReference type="InterPro" id="IPR035965">
    <property type="entry name" value="PAS-like_dom_sf"/>
</dbReference>
<dbReference type="Gene3D" id="1.10.287.130">
    <property type="match status" value="1"/>
</dbReference>
<evidence type="ECO:0000256" key="3">
    <source>
        <dbReference type="ARBA" id="ARBA00022553"/>
    </source>
</evidence>
<dbReference type="Gene3D" id="3.30.450.20">
    <property type="entry name" value="PAS domain"/>
    <property type="match status" value="1"/>
</dbReference>
<keyword evidence="3" id="KW-0597">Phosphoprotein</keyword>
<keyword evidence="8" id="KW-0902">Two-component regulatory system</keyword>
<dbReference type="InterPro" id="IPR005467">
    <property type="entry name" value="His_kinase_dom"/>
</dbReference>
<protein>
    <recommendedName>
        <fullName evidence="2">histidine kinase</fullName>
        <ecNumber evidence="2">2.7.13.3</ecNumber>
    </recommendedName>
</protein>
<dbReference type="Proteomes" id="UP000244913">
    <property type="component" value="Unassembled WGS sequence"/>
</dbReference>
<dbReference type="InterPro" id="IPR013655">
    <property type="entry name" value="PAS_fold_3"/>
</dbReference>
<proteinExistence type="predicted"/>
<dbReference type="InterPro" id="IPR000014">
    <property type="entry name" value="PAS"/>
</dbReference>
<dbReference type="GO" id="GO:0000155">
    <property type="term" value="F:phosphorelay sensor kinase activity"/>
    <property type="evidence" value="ECO:0007669"/>
    <property type="project" value="InterPro"/>
</dbReference>
<evidence type="ECO:0000256" key="4">
    <source>
        <dbReference type="ARBA" id="ARBA00022679"/>
    </source>
</evidence>
<evidence type="ECO:0000256" key="8">
    <source>
        <dbReference type="ARBA" id="ARBA00023012"/>
    </source>
</evidence>
<evidence type="ECO:0000256" key="6">
    <source>
        <dbReference type="ARBA" id="ARBA00022777"/>
    </source>
</evidence>
<dbReference type="EMBL" id="QDKP01000063">
    <property type="protein sequence ID" value="PVM72375.1"/>
    <property type="molecule type" value="Genomic_DNA"/>
</dbReference>
<dbReference type="InterPro" id="IPR036890">
    <property type="entry name" value="HATPase_C_sf"/>
</dbReference>
<dbReference type="AlphaFoldDB" id="A0A2T9IYV6"/>
<evidence type="ECO:0000256" key="7">
    <source>
        <dbReference type="ARBA" id="ARBA00022840"/>
    </source>
</evidence>
<keyword evidence="5" id="KW-0547">Nucleotide-binding</keyword>
<dbReference type="InterPro" id="IPR003594">
    <property type="entry name" value="HATPase_dom"/>
</dbReference>
<dbReference type="InterPro" id="IPR003661">
    <property type="entry name" value="HisK_dim/P_dom"/>
</dbReference>
<dbReference type="Pfam" id="PF02518">
    <property type="entry name" value="HATPase_c"/>
    <property type="match status" value="1"/>
</dbReference>
<evidence type="ECO:0000313" key="12">
    <source>
        <dbReference type="Proteomes" id="UP000244913"/>
    </source>
</evidence>
<dbReference type="Pfam" id="PF08447">
    <property type="entry name" value="PAS_3"/>
    <property type="match status" value="1"/>
</dbReference>
<keyword evidence="7" id="KW-0067">ATP-binding</keyword>
<keyword evidence="12" id="KW-1185">Reference proteome</keyword>
<dbReference type="CDD" id="cd00082">
    <property type="entry name" value="HisKA"/>
    <property type="match status" value="1"/>
</dbReference>
<reference evidence="11 12" key="1">
    <citation type="submission" date="2018-04" db="EMBL/GenBank/DDBJ databases">
        <title>The genome sequence of Caulobacter sp. 736.</title>
        <authorList>
            <person name="Gao J."/>
            <person name="Sun J."/>
        </authorList>
    </citation>
    <scope>NUCLEOTIDE SEQUENCE [LARGE SCALE GENOMIC DNA]</scope>
    <source>
        <strain evidence="11 12">736</strain>
    </source>
</reference>
<dbReference type="EC" id="2.7.13.3" evidence="2"/>